<dbReference type="GO" id="GO:0009398">
    <property type="term" value="P:FMN biosynthetic process"/>
    <property type="evidence" value="ECO:0007669"/>
    <property type="project" value="UniProtKB-UniRule"/>
</dbReference>
<evidence type="ECO:0000256" key="7">
    <source>
        <dbReference type="ARBA" id="ARBA00022695"/>
    </source>
</evidence>
<keyword evidence="4 15" id="KW-0285">Flavoprotein</keyword>
<protein>
    <recommendedName>
        <fullName evidence="15">Riboflavin biosynthesis protein</fullName>
    </recommendedName>
    <domain>
        <recommendedName>
            <fullName evidence="15">Riboflavin kinase</fullName>
            <ecNumber evidence="15">2.7.1.26</ecNumber>
        </recommendedName>
        <alternativeName>
            <fullName evidence="15">Flavokinase</fullName>
        </alternativeName>
    </domain>
    <domain>
        <recommendedName>
            <fullName evidence="15">FMN adenylyltransferase</fullName>
            <ecNumber evidence="15">2.7.7.2</ecNumber>
        </recommendedName>
        <alternativeName>
            <fullName evidence="15">FAD pyrophosphorylase</fullName>
        </alternativeName>
        <alternativeName>
            <fullName evidence="15">FAD synthase</fullName>
        </alternativeName>
    </domain>
</protein>
<dbReference type="InterPro" id="IPR014729">
    <property type="entry name" value="Rossmann-like_a/b/a_fold"/>
</dbReference>
<evidence type="ECO:0000256" key="15">
    <source>
        <dbReference type="PIRNR" id="PIRNR004491"/>
    </source>
</evidence>
<dbReference type="SUPFAM" id="SSF82114">
    <property type="entry name" value="Riboflavin kinase-like"/>
    <property type="match status" value="1"/>
</dbReference>
<dbReference type="InterPro" id="IPR015864">
    <property type="entry name" value="FAD_synthase"/>
</dbReference>
<dbReference type="SUPFAM" id="SSF52374">
    <property type="entry name" value="Nucleotidylyl transferase"/>
    <property type="match status" value="1"/>
</dbReference>
<keyword evidence="11 15" id="KW-0067">ATP-binding</keyword>
<evidence type="ECO:0000256" key="2">
    <source>
        <dbReference type="ARBA" id="ARBA00004726"/>
    </source>
</evidence>
<keyword evidence="12" id="KW-0511">Multifunctional enzyme</keyword>
<evidence type="ECO:0000256" key="3">
    <source>
        <dbReference type="ARBA" id="ARBA00005201"/>
    </source>
</evidence>
<comment type="similarity">
    <text evidence="15">Belongs to the ribF family.</text>
</comment>
<evidence type="ECO:0000256" key="10">
    <source>
        <dbReference type="ARBA" id="ARBA00022827"/>
    </source>
</evidence>
<dbReference type="GO" id="GO:0008531">
    <property type="term" value="F:riboflavin kinase activity"/>
    <property type="evidence" value="ECO:0007669"/>
    <property type="project" value="UniProtKB-UniRule"/>
</dbReference>
<dbReference type="InterPro" id="IPR015865">
    <property type="entry name" value="Riboflavin_kinase_bac/euk"/>
</dbReference>
<feature type="domain" description="Riboflavin kinase" evidence="16">
    <location>
        <begin position="187"/>
        <end position="311"/>
    </location>
</feature>
<sequence>MPSSPVSIATFDCLPEEWRNAVVAIGNFDGMHRGHQAVLAAAQAEAEHLGAPCILLTFEPHPRSFFAPDKPLFRLTEPVMRASVASALGLNGVVVAHFDAAFAETSAEDFVRRFLIEKLQLRHAVTGYDFHFGHRRQGTPEFLQRQGILSSFGVTVVDKHGDEEGAVSSSRIRAALEEGRVEEARQLLGWTWSVAAKVVHGDRRGRDLGFPTANMVLPTSCDLRQGIYAVRYTRRDGRVHDGVASFGRRPTFDDGAPKLETFLFDFEGDLYGEMGLVSLVDWIRAEERFDSIEALVAQMNEDAATARRILANHPLADFDRRIAADWPRIEGEAEALGLA</sequence>
<dbReference type="InterPro" id="IPR023468">
    <property type="entry name" value="Riboflavin_kinase"/>
</dbReference>
<dbReference type="STRING" id="1120955.SAMN03080610_00301"/>
<evidence type="ECO:0000256" key="11">
    <source>
        <dbReference type="ARBA" id="ARBA00022840"/>
    </source>
</evidence>
<evidence type="ECO:0000313" key="18">
    <source>
        <dbReference type="Proteomes" id="UP000199347"/>
    </source>
</evidence>
<dbReference type="OrthoDB" id="9803667at2"/>
<evidence type="ECO:0000256" key="14">
    <source>
        <dbReference type="ARBA" id="ARBA00049494"/>
    </source>
</evidence>
<dbReference type="AlphaFoldDB" id="A0A1G5MAA0"/>
<dbReference type="FunFam" id="3.40.50.620:FF:000021">
    <property type="entry name" value="Riboflavin biosynthesis protein"/>
    <property type="match status" value="1"/>
</dbReference>
<evidence type="ECO:0000256" key="1">
    <source>
        <dbReference type="ARBA" id="ARBA00002121"/>
    </source>
</evidence>
<dbReference type="EMBL" id="FMVW01000001">
    <property type="protein sequence ID" value="SCZ21681.1"/>
    <property type="molecule type" value="Genomic_DNA"/>
</dbReference>
<dbReference type="GO" id="GO:0009231">
    <property type="term" value="P:riboflavin biosynthetic process"/>
    <property type="evidence" value="ECO:0007669"/>
    <property type="project" value="InterPro"/>
</dbReference>
<evidence type="ECO:0000256" key="8">
    <source>
        <dbReference type="ARBA" id="ARBA00022741"/>
    </source>
</evidence>
<evidence type="ECO:0000259" key="16">
    <source>
        <dbReference type="SMART" id="SM00904"/>
    </source>
</evidence>
<evidence type="ECO:0000256" key="6">
    <source>
        <dbReference type="ARBA" id="ARBA00022679"/>
    </source>
</evidence>
<comment type="catalytic activity">
    <reaction evidence="13 15">
        <text>riboflavin + ATP = FMN + ADP + H(+)</text>
        <dbReference type="Rhea" id="RHEA:14357"/>
        <dbReference type="ChEBI" id="CHEBI:15378"/>
        <dbReference type="ChEBI" id="CHEBI:30616"/>
        <dbReference type="ChEBI" id="CHEBI:57986"/>
        <dbReference type="ChEBI" id="CHEBI:58210"/>
        <dbReference type="ChEBI" id="CHEBI:456216"/>
        <dbReference type="EC" id="2.7.1.26"/>
    </reaction>
</comment>
<dbReference type="Pfam" id="PF01687">
    <property type="entry name" value="Flavokinase"/>
    <property type="match status" value="1"/>
</dbReference>
<accession>A0A1G5MAA0</accession>
<reference evidence="17 18" key="1">
    <citation type="submission" date="2016-10" db="EMBL/GenBank/DDBJ databases">
        <authorList>
            <person name="de Groot N.N."/>
        </authorList>
    </citation>
    <scope>NUCLEOTIDE SEQUENCE [LARGE SCALE GENOMIC DNA]</scope>
    <source>
        <strain evidence="17 18">DSM 2698</strain>
    </source>
</reference>
<keyword evidence="8 15" id="KW-0547">Nucleotide-binding</keyword>
<dbReference type="RefSeq" id="WP_092809120.1">
    <property type="nucleotide sequence ID" value="NZ_FMVW01000001.1"/>
</dbReference>
<organism evidence="17 18">
    <name type="scientific">Afifella marina DSM 2698</name>
    <dbReference type="NCBI Taxonomy" id="1120955"/>
    <lineage>
        <taxon>Bacteria</taxon>
        <taxon>Pseudomonadati</taxon>
        <taxon>Pseudomonadota</taxon>
        <taxon>Alphaproteobacteria</taxon>
        <taxon>Hyphomicrobiales</taxon>
        <taxon>Afifellaceae</taxon>
        <taxon>Afifella</taxon>
    </lineage>
</organism>
<dbReference type="PANTHER" id="PTHR22749">
    <property type="entry name" value="RIBOFLAVIN KINASE/FMN ADENYLYLTRANSFERASE"/>
    <property type="match status" value="1"/>
</dbReference>
<gene>
    <name evidence="17" type="ORF">SAMN03080610_00301</name>
</gene>
<dbReference type="UniPathway" id="UPA00276">
    <property type="reaction ID" value="UER00406"/>
</dbReference>
<evidence type="ECO:0000256" key="9">
    <source>
        <dbReference type="ARBA" id="ARBA00022777"/>
    </source>
</evidence>
<dbReference type="NCBIfam" id="TIGR00083">
    <property type="entry name" value="ribF"/>
    <property type="match status" value="1"/>
</dbReference>
<comment type="function">
    <text evidence="1">Catalyzes the phosphorylation of riboflavin to FMN followed by the adenylation of FMN to FAD.</text>
</comment>
<dbReference type="UniPathway" id="UPA00277">
    <property type="reaction ID" value="UER00407"/>
</dbReference>
<dbReference type="PANTHER" id="PTHR22749:SF6">
    <property type="entry name" value="RIBOFLAVIN KINASE"/>
    <property type="match status" value="1"/>
</dbReference>
<dbReference type="GO" id="GO:0003919">
    <property type="term" value="F:FMN adenylyltransferase activity"/>
    <property type="evidence" value="ECO:0007669"/>
    <property type="project" value="UniProtKB-UniRule"/>
</dbReference>
<keyword evidence="9 15" id="KW-0418">Kinase</keyword>
<evidence type="ECO:0000256" key="12">
    <source>
        <dbReference type="ARBA" id="ARBA00023268"/>
    </source>
</evidence>
<dbReference type="NCBIfam" id="NF004160">
    <property type="entry name" value="PRK05627.1-3"/>
    <property type="match status" value="1"/>
</dbReference>
<name>A0A1G5MAA0_AFIMA</name>
<keyword evidence="6 15" id="KW-0808">Transferase</keyword>
<keyword evidence="5 15" id="KW-0288">FMN</keyword>
<dbReference type="PIRSF" id="PIRSF004491">
    <property type="entry name" value="FAD_Synth"/>
    <property type="match status" value="1"/>
</dbReference>
<keyword evidence="7 15" id="KW-0548">Nucleotidyltransferase</keyword>
<dbReference type="EC" id="2.7.7.2" evidence="15"/>
<dbReference type="GO" id="GO:0005524">
    <property type="term" value="F:ATP binding"/>
    <property type="evidence" value="ECO:0007669"/>
    <property type="project" value="UniProtKB-UniRule"/>
</dbReference>
<comment type="pathway">
    <text evidence="3 15">Cofactor biosynthesis; FMN biosynthesis; FMN from riboflavin (ATP route): step 1/1.</text>
</comment>
<dbReference type="SMART" id="SM00904">
    <property type="entry name" value="Flavokinase"/>
    <property type="match status" value="1"/>
</dbReference>
<dbReference type="Pfam" id="PF06574">
    <property type="entry name" value="FAD_syn"/>
    <property type="match status" value="1"/>
</dbReference>
<evidence type="ECO:0000313" key="17">
    <source>
        <dbReference type="EMBL" id="SCZ21681.1"/>
    </source>
</evidence>
<dbReference type="InterPro" id="IPR023465">
    <property type="entry name" value="Riboflavin_kinase_dom_sf"/>
</dbReference>
<dbReference type="GO" id="GO:0006747">
    <property type="term" value="P:FAD biosynthetic process"/>
    <property type="evidence" value="ECO:0007669"/>
    <property type="project" value="UniProtKB-UniRule"/>
</dbReference>
<keyword evidence="10 15" id="KW-0274">FAD</keyword>
<proteinExistence type="inferred from homology"/>
<keyword evidence="18" id="KW-1185">Reference proteome</keyword>
<dbReference type="CDD" id="cd02064">
    <property type="entry name" value="FAD_synthetase_N"/>
    <property type="match status" value="1"/>
</dbReference>
<dbReference type="Gene3D" id="2.40.30.30">
    <property type="entry name" value="Riboflavin kinase-like"/>
    <property type="match status" value="1"/>
</dbReference>
<dbReference type="EC" id="2.7.1.26" evidence="15"/>
<dbReference type="Proteomes" id="UP000199347">
    <property type="component" value="Unassembled WGS sequence"/>
</dbReference>
<comment type="catalytic activity">
    <reaction evidence="14 15">
        <text>FMN + ATP + H(+) = FAD + diphosphate</text>
        <dbReference type="Rhea" id="RHEA:17237"/>
        <dbReference type="ChEBI" id="CHEBI:15378"/>
        <dbReference type="ChEBI" id="CHEBI:30616"/>
        <dbReference type="ChEBI" id="CHEBI:33019"/>
        <dbReference type="ChEBI" id="CHEBI:57692"/>
        <dbReference type="ChEBI" id="CHEBI:58210"/>
        <dbReference type="EC" id="2.7.7.2"/>
    </reaction>
</comment>
<dbReference type="Gene3D" id="3.40.50.620">
    <property type="entry name" value="HUPs"/>
    <property type="match status" value="1"/>
</dbReference>
<comment type="pathway">
    <text evidence="2 15">Cofactor biosynthesis; FAD biosynthesis; FAD from FMN: step 1/1.</text>
</comment>
<dbReference type="InterPro" id="IPR002606">
    <property type="entry name" value="Riboflavin_kinase_bac"/>
</dbReference>
<evidence type="ECO:0000256" key="4">
    <source>
        <dbReference type="ARBA" id="ARBA00022630"/>
    </source>
</evidence>
<evidence type="ECO:0000256" key="13">
    <source>
        <dbReference type="ARBA" id="ARBA00047880"/>
    </source>
</evidence>
<evidence type="ECO:0000256" key="5">
    <source>
        <dbReference type="ARBA" id="ARBA00022643"/>
    </source>
</evidence>